<feature type="domain" description="F-box/LRR-repeat protein 15/At3g58940/PEG3-like LRR" evidence="3">
    <location>
        <begin position="185"/>
        <end position="279"/>
    </location>
</feature>
<dbReference type="Proteomes" id="UP000636479">
    <property type="component" value="Unassembled WGS sequence"/>
</dbReference>
<dbReference type="AlphaFoldDB" id="A0A8H6SM46"/>
<proteinExistence type="predicted"/>
<feature type="compositionally biased region" description="Acidic residues" evidence="2">
    <location>
        <begin position="1"/>
        <end position="20"/>
    </location>
</feature>
<feature type="region of interest" description="Disordered" evidence="2">
    <location>
        <begin position="1"/>
        <end position="23"/>
    </location>
</feature>
<evidence type="ECO:0000313" key="4">
    <source>
        <dbReference type="EMBL" id="KAF7302300.1"/>
    </source>
</evidence>
<dbReference type="RefSeq" id="XP_037220300.1">
    <property type="nucleotide sequence ID" value="XM_037364656.1"/>
</dbReference>
<dbReference type="SUPFAM" id="SSF52047">
    <property type="entry name" value="RNI-like"/>
    <property type="match status" value="1"/>
</dbReference>
<evidence type="ECO:0000259" key="3">
    <source>
        <dbReference type="Pfam" id="PF24758"/>
    </source>
</evidence>
<dbReference type="Pfam" id="PF24758">
    <property type="entry name" value="LRR_At5g56370"/>
    <property type="match status" value="1"/>
</dbReference>
<comment type="caution">
    <text evidence="4">The sequence shown here is derived from an EMBL/GenBank/DDBJ whole genome shotgun (WGS) entry which is preliminary data.</text>
</comment>
<accession>A0A8H6SM46</accession>
<keyword evidence="1" id="KW-0175">Coiled coil</keyword>
<feature type="coiled-coil region" evidence="1">
    <location>
        <begin position="62"/>
        <end position="96"/>
    </location>
</feature>
<name>A0A8H6SM46_9AGAR</name>
<organism evidence="4 5">
    <name type="scientific">Mycena indigotica</name>
    <dbReference type="NCBI Taxonomy" id="2126181"/>
    <lineage>
        <taxon>Eukaryota</taxon>
        <taxon>Fungi</taxon>
        <taxon>Dikarya</taxon>
        <taxon>Basidiomycota</taxon>
        <taxon>Agaricomycotina</taxon>
        <taxon>Agaricomycetes</taxon>
        <taxon>Agaricomycetidae</taxon>
        <taxon>Agaricales</taxon>
        <taxon>Marasmiineae</taxon>
        <taxon>Mycenaceae</taxon>
        <taxon>Mycena</taxon>
    </lineage>
</organism>
<reference evidence="4" key="1">
    <citation type="submission" date="2020-05" db="EMBL/GenBank/DDBJ databases">
        <title>Mycena genomes resolve the evolution of fungal bioluminescence.</title>
        <authorList>
            <person name="Tsai I.J."/>
        </authorList>
    </citation>
    <scope>NUCLEOTIDE SEQUENCE</scope>
    <source>
        <strain evidence="4">171206Taipei</strain>
    </source>
</reference>
<dbReference type="GeneID" id="59347172"/>
<dbReference type="OrthoDB" id="2269034at2759"/>
<keyword evidence="5" id="KW-1185">Reference proteome</keyword>
<evidence type="ECO:0000256" key="1">
    <source>
        <dbReference type="SAM" id="Coils"/>
    </source>
</evidence>
<dbReference type="Gene3D" id="3.80.10.10">
    <property type="entry name" value="Ribonuclease Inhibitor"/>
    <property type="match status" value="1"/>
</dbReference>
<protein>
    <recommendedName>
        <fullName evidence="3">F-box/LRR-repeat protein 15/At3g58940/PEG3-like LRR domain-containing protein</fullName>
    </recommendedName>
</protein>
<dbReference type="Gene3D" id="1.20.1280.50">
    <property type="match status" value="1"/>
</dbReference>
<evidence type="ECO:0000256" key="2">
    <source>
        <dbReference type="SAM" id="MobiDB-lite"/>
    </source>
</evidence>
<gene>
    <name evidence="4" type="ORF">MIND_00797500</name>
</gene>
<dbReference type="EMBL" id="JACAZF010000006">
    <property type="protein sequence ID" value="KAF7302300.1"/>
    <property type="molecule type" value="Genomic_DNA"/>
</dbReference>
<dbReference type="InterPro" id="IPR032675">
    <property type="entry name" value="LRR_dom_sf"/>
</dbReference>
<sequence length="535" mass="60237">MEEDEYTWDSEEDEDSDSEDDKYYAKLEDEEHNVEEYYAKASFALGIRGPTQTDTPLNAPVISRLRSEAEELNKSIHELKTQLAALQDRLEAIEEQLSTVVYPINTVPPEIMCRIFAAAVSLSPPAKVPVILLRITSVSQRWRAIAIAEPHLWTNASFFLKREKSSPLFELFLQRAQGLPIIVSTPRARLPRDLFDSTARWKEADLDAISLGFKCPISGFDFPHLTKLTLKLSTAPQSDLRSTFQKAIHLQELSINNPQLVSQLSIPIQQLRKLTILSNWQVSYFDVISLLPELVALEELSLIADFVGIDDASTLIMPFLSTLSLLGENTASLLADLTLPSLSSLHLSYFHWGEARKIIHECLSRSLANVTSLDLSLINSGSYSTDYSTIRVLLFSPSFDMTRELILPLLELDSRHSKLLAADLARLDFLPNLEIFTLVVPHPSRYRSSMASRPSPVKIELRPFLDGLAMRVANALSTGHTMKLSQFVIEHAPHSFCDEDMYSLRNLQHHLQIKVAMPHGYFSNMEFMGRLTSGA</sequence>
<evidence type="ECO:0000313" key="5">
    <source>
        <dbReference type="Proteomes" id="UP000636479"/>
    </source>
</evidence>
<dbReference type="InterPro" id="IPR055411">
    <property type="entry name" value="LRR_FXL15/At3g58940/PEG3-like"/>
</dbReference>